<feature type="region of interest" description="Disordered" evidence="1">
    <location>
        <begin position="34"/>
        <end position="53"/>
    </location>
</feature>
<evidence type="ECO:0000313" key="3">
    <source>
        <dbReference type="EMBL" id="MPN03197.1"/>
    </source>
</evidence>
<proteinExistence type="predicted"/>
<sequence length="168" mass="17329">MLLLPELPALTEDRLGTVTLTGAVTTELSAFRAQAQPDEGGDDSSPESGGSVTWLCNGADVTGDEQVQSVLEQLSKLRLDACVDYRPSDGAAALCGFDEPAATVTVSYTGDGNTSQTLTLTVGNPVLGGDERYVRVNDDSTIYRIGEDKLDALLAVAGSGLDAASSGD</sequence>
<reference evidence="3" key="1">
    <citation type="submission" date="2019-08" db="EMBL/GenBank/DDBJ databases">
        <authorList>
            <person name="Kucharzyk K."/>
            <person name="Murdoch R.W."/>
            <person name="Higgins S."/>
            <person name="Loffler F."/>
        </authorList>
    </citation>
    <scope>NUCLEOTIDE SEQUENCE</scope>
</reference>
<evidence type="ECO:0000259" key="2">
    <source>
        <dbReference type="Pfam" id="PF14238"/>
    </source>
</evidence>
<comment type="caution">
    <text evidence="3">The sequence shown here is derived from an EMBL/GenBank/DDBJ whole genome shotgun (WGS) entry which is preliminary data.</text>
</comment>
<feature type="domain" description="DUF4340" evidence="2">
    <location>
        <begin position="65"/>
        <end position="153"/>
    </location>
</feature>
<dbReference type="EMBL" id="VSSQ01049127">
    <property type="protein sequence ID" value="MPN03197.1"/>
    <property type="molecule type" value="Genomic_DNA"/>
</dbReference>
<accession>A0A645EN03</accession>
<dbReference type="InterPro" id="IPR025641">
    <property type="entry name" value="DUF4340"/>
</dbReference>
<name>A0A645EN03_9ZZZZ</name>
<evidence type="ECO:0000256" key="1">
    <source>
        <dbReference type="SAM" id="MobiDB-lite"/>
    </source>
</evidence>
<gene>
    <name evidence="3" type="ORF">SDC9_150423</name>
</gene>
<protein>
    <recommendedName>
        <fullName evidence="2">DUF4340 domain-containing protein</fullName>
    </recommendedName>
</protein>
<dbReference type="AlphaFoldDB" id="A0A645EN03"/>
<organism evidence="3">
    <name type="scientific">bioreactor metagenome</name>
    <dbReference type="NCBI Taxonomy" id="1076179"/>
    <lineage>
        <taxon>unclassified sequences</taxon>
        <taxon>metagenomes</taxon>
        <taxon>ecological metagenomes</taxon>
    </lineage>
</organism>
<dbReference type="Pfam" id="PF14238">
    <property type="entry name" value="DUF4340"/>
    <property type="match status" value="1"/>
</dbReference>